<dbReference type="Pfam" id="PF02535">
    <property type="entry name" value="Zip"/>
    <property type="match status" value="1"/>
</dbReference>
<feature type="transmembrane region" description="Helical" evidence="9">
    <location>
        <begin position="293"/>
        <end position="311"/>
    </location>
</feature>
<comment type="subcellular location">
    <subcellularLocation>
        <location evidence="1">Cell membrane</location>
        <topology evidence="1">Multi-pass membrane protein</topology>
    </subcellularLocation>
</comment>
<keyword evidence="7 9" id="KW-0472">Membrane</keyword>
<keyword evidence="3" id="KW-1003">Cell membrane</keyword>
<dbReference type="InterPro" id="IPR003689">
    <property type="entry name" value="ZIP"/>
</dbReference>
<feature type="transmembrane region" description="Helical" evidence="9">
    <location>
        <begin position="6"/>
        <end position="27"/>
    </location>
</feature>
<gene>
    <name evidence="10" type="ORF">MRBLWS13_001149</name>
</gene>
<feature type="transmembrane region" description="Helical" evidence="9">
    <location>
        <begin position="34"/>
        <end position="52"/>
    </location>
</feature>
<dbReference type="EMBL" id="CP151632">
    <property type="protein sequence ID" value="WZO33522.1"/>
    <property type="molecule type" value="Genomic_DNA"/>
</dbReference>
<organism evidence="10">
    <name type="scientific">Microbacterium sp. LWS13-1.2</name>
    <dbReference type="NCBI Taxonomy" id="3135264"/>
    <lineage>
        <taxon>Bacteria</taxon>
        <taxon>Bacillati</taxon>
        <taxon>Actinomycetota</taxon>
        <taxon>Actinomycetes</taxon>
        <taxon>Micrococcales</taxon>
        <taxon>Microbacteriaceae</taxon>
        <taxon>Microbacterium</taxon>
    </lineage>
</organism>
<sequence length="314" mass="30939">MDGVWLAALSGLIAGGTLLVGAAVAWFVDIPQRLVAGIMALGAGVLISTLAFELVEEAADDGGLVPTTVGFLGGAILYIVADQLVSRPRKHKPGSPGEGGAAGRPQTNDATGGDATADATAGDATADATAANATTGARATAAPAVSPAPSRGASLSELPANIVARRAAGAAGSAGVVIAIGALIDGIPESIVMGLSVLQGGISIPIVAAIAISNIPEGLGSTAALKRGGRHGRFVALLWLGIALVTVVASVSGYMLFQSASPDLIALITTIAAGGLLAMVCNTMIPEAFDEQHALTGLWATIGFLGAFLLHELA</sequence>
<keyword evidence="5" id="KW-0862">Zinc</keyword>
<feature type="transmembrane region" description="Helical" evidence="9">
    <location>
        <begin position="263"/>
        <end position="281"/>
    </location>
</feature>
<dbReference type="GO" id="GO:0005886">
    <property type="term" value="C:plasma membrane"/>
    <property type="evidence" value="ECO:0007669"/>
    <property type="project" value="UniProtKB-SubCell"/>
</dbReference>
<accession>A0AAU6S9D6</accession>
<name>A0AAU6S9D6_9MICO</name>
<dbReference type="PANTHER" id="PTHR11040">
    <property type="entry name" value="ZINC/IRON TRANSPORTER"/>
    <property type="match status" value="1"/>
</dbReference>
<keyword evidence="4 9" id="KW-0812">Transmembrane</keyword>
<evidence type="ECO:0000256" key="5">
    <source>
        <dbReference type="ARBA" id="ARBA00022833"/>
    </source>
</evidence>
<feature type="transmembrane region" description="Helical" evidence="9">
    <location>
        <begin position="234"/>
        <end position="257"/>
    </location>
</feature>
<feature type="region of interest" description="Disordered" evidence="8">
    <location>
        <begin position="88"/>
        <end position="119"/>
    </location>
</feature>
<feature type="transmembrane region" description="Helical" evidence="9">
    <location>
        <begin position="190"/>
        <end position="213"/>
    </location>
</feature>
<evidence type="ECO:0000256" key="8">
    <source>
        <dbReference type="SAM" id="MobiDB-lite"/>
    </source>
</evidence>
<protein>
    <submittedName>
        <fullName evidence="10">ZIP family metal transporter</fullName>
    </submittedName>
</protein>
<evidence type="ECO:0000256" key="7">
    <source>
        <dbReference type="ARBA" id="ARBA00023136"/>
    </source>
</evidence>
<proteinExistence type="inferred from homology"/>
<evidence type="ECO:0000256" key="2">
    <source>
        <dbReference type="ARBA" id="ARBA00006939"/>
    </source>
</evidence>
<dbReference type="GO" id="GO:0005385">
    <property type="term" value="F:zinc ion transmembrane transporter activity"/>
    <property type="evidence" value="ECO:0007669"/>
    <property type="project" value="TreeGrafter"/>
</dbReference>
<reference evidence="10" key="1">
    <citation type="submission" date="2024-04" db="EMBL/GenBank/DDBJ databases">
        <authorList>
            <person name="Roder T."/>
            <person name="Oberhansli S."/>
            <person name="Kreuzer M."/>
        </authorList>
    </citation>
    <scope>NUCLEOTIDE SEQUENCE</scope>
    <source>
        <strain evidence="10">LWS13-1.2</strain>
    </source>
</reference>
<evidence type="ECO:0000256" key="4">
    <source>
        <dbReference type="ARBA" id="ARBA00022692"/>
    </source>
</evidence>
<dbReference type="RefSeq" id="WP_349428067.1">
    <property type="nucleotide sequence ID" value="NZ_CP151632.1"/>
</dbReference>
<feature type="compositionally biased region" description="Low complexity" evidence="8">
    <location>
        <begin position="107"/>
        <end position="119"/>
    </location>
</feature>
<evidence type="ECO:0000256" key="9">
    <source>
        <dbReference type="SAM" id="Phobius"/>
    </source>
</evidence>
<evidence type="ECO:0000313" key="10">
    <source>
        <dbReference type="EMBL" id="WZO33522.1"/>
    </source>
</evidence>
<evidence type="ECO:0000256" key="6">
    <source>
        <dbReference type="ARBA" id="ARBA00022989"/>
    </source>
</evidence>
<keyword evidence="6 9" id="KW-1133">Transmembrane helix</keyword>
<dbReference type="PANTHER" id="PTHR11040:SF211">
    <property type="entry name" value="ZINC TRANSPORTER ZIP11"/>
    <property type="match status" value="1"/>
</dbReference>
<feature type="transmembrane region" description="Helical" evidence="9">
    <location>
        <begin position="64"/>
        <end position="81"/>
    </location>
</feature>
<dbReference type="AlphaFoldDB" id="A0AAU6S9D6"/>
<evidence type="ECO:0000256" key="1">
    <source>
        <dbReference type="ARBA" id="ARBA00004651"/>
    </source>
</evidence>
<comment type="similarity">
    <text evidence="2">Belongs to the ZIP transporter (TC 2.A.5) family.</text>
</comment>
<evidence type="ECO:0000256" key="3">
    <source>
        <dbReference type="ARBA" id="ARBA00022475"/>
    </source>
</evidence>